<proteinExistence type="predicted"/>
<evidence type="ECO:0000256" key="1">
    <source>
        <dbReference type="ARBA" id="ARBA00001966"/>
    </source>
</evidence>
<keyword evidence="6" id="KW-0677">Repeat</keyword>
<dbReference type="PANTHER" id="PTHR43724:SF1">
    <property type="entry name" value="PYRUVATE SYNTHASE SUBUNIT PORD"/>
    <property type="match status" value="1"/>
</dbReference>
<keyword evidence="8" id="KW-0408">Iron</keyword>
<evidence type="ECO:0000256" key="4">
    <source>
        <dbReference type="ARBA" id="ARBA00022485"/>
    </source>
</evidence>
<dbReference type="Gene3D" id="3.30.70.20">
    <property type="match status" value="1"/>
</dbReference>
<name>H8I9Q6_METCZ</name>
<evidence type="ECO:0000256" key="9">
    <source>
        <dbReference type="ARBA" id="ARBA00023014"/>
    </source>
</evidence>
<dbReference type="InterPro" id="IPR017896">
    <property type="entry name" value="4Fe4S_Fe-S-bd"/>
</dbReference>
<protein>
    <submittedName>
        <fullName evidence="11">Pyruvate ferredoxin oxidoreductase, delta subunit</fullName>
        <ecNumber evidence="11">1.2.7.1</ecNumber>
    </submittedName>
</protein>
<dbReference type="Proteomes" id="UP000005233">
    <property type="component" value="Chromosome"/>
</dbReference>
<evidence type="ECO:0000256" key="8">
    <source>
        <dbReference type="ARBA" id="ARBA00023004"/>
    </source>
</evidence>
<dbReference type="GO" id="GO:0051539">
    <property type="term" value="F:4 iron, 4 sulfur cluster binding"/>
    <property type="evidence" value="ECO:0007669"/>
    <property type="project" value="UniProtKB-KW"/>
</dbReference>
<keyword evidence="7" id="KW-0249">Electron transport</keyword>
<dbReference type="EMBL" id="CP003243">
    <property type="protein sequence ID" value="AFD00507.1"/>
    <property type="molecule type" value="Genomic_DNA"/>
</dbReference>
<organism evidence="11 12">
    <name type="scientific">Methanocella conradii (strain DSM 24694 / JCM 17849 / CGMCC 1.5162 / HZ254)</name>
    <dbReference type="NCBI Taxonomy" id="1041930"/>
    <lineage>
        <taxon>Archaea</taxon>
        <taxon>Methanobacteriati</taxon>
        <taxon>Methanobacteriota</taxon>
        <taxon>Stenosarchaea group</taxon>
        <taxon>Methanomicrobia</taxon>
        <taxon>Methanocellales</taxon>
        <taxon>Methanocellaceae</taxon>
        <taxon>Methanocella</taxon>
    </lineage>
</organism>
<gene>
    <name evidence="11" type="primary">porD-2</name>
    <name evidence="11" type="ordered locus">Mtc_1763</name>
</gene>
<evidence type="ECO:0000256" key="6">
    <source>
        <dbReference type="ARBA" id="ARBA00022737"/>
    </source>
</evidence>
<dbReference type="PROSITE" id="PS51379">
    <property type="entry name" value="4FE4S_FER_2"/>
    <property type="match status" value="2"/>
</dbReference>
<keyword evidence="5" id="KW-0479">Metal-binding</keyword>
<dbReference type="PROSITE" id="PS00198">
    <property type="entry name" value="4FE4S_FER_1"/>
    <property type="match status" value="1"/>
</dbReference>
<accession>H8I9Q6</accession>
<dbReference type="PANTHER" id="PTHR43724">
    <property type="entry name" value="PYRUVATE SYNTHASE SUBUNIT PORD"/>
    <property type="match status" value="1"/>
</dbReference>
<dbReference type="KEGG" id="mez:Mtc_1763"/>
<dbReference type="GO" id="GO:0046872">
    <property type="term" value="F:metal ion binding"/>
    <property type="evidence" value="ECO:0007669"/>
    <property type="project" value="UniProtKB-KW"/>
</dbReference>
<keyword evidence="12" id="KW-1185">Reference proteome</keyword>
<evidence type="ECO:0000256" key="3">
    <source>
        <dbReference type="ARBA" id="ARBA00022448"/>
    </source>
</evidence>
<dbReference type="InterPro" id="IPR011898">
    <property type="entry name" value="PorD_KorD"/>
</dbReference>
<keyword evidence="4" id="KW-0004">4Fe-4S</keyword>
<dbReference type="GO" id="GO:0019164">
    <property type="term" value="F:pyruvate synthase activity"/>
    <property type="evidence" value="ECO:0007669"/>
    <property type="project" value="UniProtKB-EC"/>
</dbReference>
<evidence type="ECO:0000313" key="12">
    <source>
        <dbReference type="Proteomes" id="UP000005233"/>
    </source>
</evidence>
<evidence type="ECO:0000256" key="2">
    <source>
        <dbReference type="ARBA" id="ARBA00011595"/>
    </source>
</evidence>
<keyword evidence="11" id="KW-0670">Pyruvate</keyword>
<reference evidence="11 12" key="1">
    <citation type="journal article" date="2012" name="J. Bacteriol.">
        <title>Complete genome sequence of a thermophilic methanogen, Methanocella conradii HZ254, isolated from Chinese rice field soil.</title>
        <authorList>
            <person name="Lu Z."/>
            <person name="Lu Y."/>
        </authorList>
    </citation>
    <scope>NUCLEOTIDE SEQUENCE [LARGE SCALE GENOMIC DNA]</scope>
    <source>
        <strain evidence="12">DSM 24694 / JCM 17849 / CGMCC 1.5162 / HZ254</strain>
    </source>
</reference>
<sequence length="96" mass="10663">MKKMALKQEAKLMSICDDMPLTPMSKPQAGAGGKTGTWRTFKPVLDKESCKQCGNCILYCPEACIDRELNIDYDYCKGCGICANECPSKSIKMVRE</sequence>
<evidence type="ECO:0000256" key="7">
    <source>
        <dbReference type="ARBA" id="ARBA00022982"/>
    </source>
</evidence>
<dbReference type="NCBIfam" id="TIGR02179">
    <property type="entry name" value="PorD_KorD"/>
    <property type="match status" value="1"/>
</dbReference>
<evidence type="ECO:0000256" key="5">
    <source>
        <dbReference type="ARBA" id="ARBA00022723"/>
    </source>
</evidence>
<dbReference type="AlphaFoldDB" id="H8I9Q6"/>
<keyword evidence="11" id="KW-0560">Oxidoreductase</keyword>
<evidence type="ECO:0000313" key="11">
    <source>
        <dbReference type="EMBL" id="AFD00507.1"/>
    </source>
</evidence>
<feature type="domain" description="4Fe-4S ferredoxin-type" evidence="10">
    <location>
        <begin position="41"/>
        <end position="66"/>
    </location>
</feature>
<keyword evidence="3" id="KW-0813">Transport</keyword>
<evidence type="ECO:0000259" key="10">
    <source>
        <dbReference type="PROSITE" id="PS51379"/>
    </source>
</evidence>
<comment type="cofactor">
    <cofactor evidence="1">
        <name>[4Fe-4S] cluster</name>
        <dbReference type="ChEBI" id="CHEBI:49883"/>
    </cofactor>
</comment>
<dbReference type="EC" id="1.2.7.1" evidence="11"/>
<comment type="subunit">
    <text evidence="2">Heterotetramer of one alpha, one beta, one delta and one gamma chain.</text>
</comment>
<dbReference type="Pfam" id="PF00037">
    <property type="entry name" value="Fer4"/>
    <property type="match status" value="2"/>
</dbReference>
<dbReference type="STRING" id="1041930.Mtc_1763"/>
<dbReference type="HOGENOM" id="CLU_139698_1_1_2"/>
<feature type="domain" description="4Fe-4S ferredoxin-type" evidence="10">
    <location>
        <begin position="67"/>
        <end position="96"/>
    </location>
</feature>
<dbReference type="SUPFAM" id="SSF54862">
    <property type="entry name" value="4Fe-4S ferredoxins"/>
    <property type="match status" value="1"/>
</dbReference>
<dbReference type="eggNOG" id="arCOG01605">
    <property type="taxonomic scope" value="Archaea"/>
</dbReference>
<keyword evidence="9" id="KW-0411">Iron-sulfur</keyword>
<dbReference type="InterPro" id="IPR017900">
    <property type="entry name" value="4Fe4S_Fe_S_CS"/>
</dbReference>